<dbReference type="PANTHER" id="PTHR36688:SF1">
    <property type="entry name" value="ENDONUCLEASE_EXONUCLEASE_PHOSPHATASE DOMAIN-CONTAINING PROTEIN"/>
    <property type="match status" value="1"/>
</dbReference>
<evidence type="ECO:0000259" key="1">
    <source>
        <dbReference type="Pfam" id="PF00078"/>
    </source>
</evidence>
<dbReference type="Pfam" id="PF00078">
    <property type="entry name" value="RVT_1"/>
    <property type="match status" value="1"/>
</dbReference>
<keyword evidence="3" id="KW-1185">Reference proteome</keyword>
<dbReference type="InterPro" id="IPR052560">
    <property type="entry name" value="RdDP_mobile_element"/>
</dbReference>
<comment type="caution">
    <text evidence="2">The sequence shown here is derived from an EMBL/GenBank/DDBJ whole genome shotgun (WGS) entry which is preliminary data.</text>
</comment>
<protein>
    <recommendedName>
        <fullName evidence="1">Reverse transcriptase domain-containing protein</fullName>
    </recommendedName>
</protein>
<name>A0ABQ9I2R8_9NEOP</name>
<sequence length="276" mass="32206">MAAAYWKIIYSFLQNRTFKVTIDGALSSKRGITEVLSPVLYALYTRDIPTHIGTGFTLYADDTAIYAKDRKATFAKAILRIMYKKLEEYWRQWAIKVNPSKSALLICNYNKRDNKPIHLYDKLLQEVKHTRYSGIQVDNKLTWYQHFHNTVNAPLGNFVKIYPLLKFKKRPTKTKLMLYKMITRPAMLNGAEVWGKAAKLHIHSLQVVQNKILRVILNDPITRRIEDLHETVDVNMIKYGIQQKIRNFYNKAATLPSPIVRKVGRYNRSNRCTLTI</sequence>
<reference evidence="2 3" key="1">
    <citation type="submission" date="2023-02" db="EMBL/GenBank/DDBJ databases">
        <title>LHISI_Scaffold_Assembly.</title>
        <authorList>
            <person name="Stuart O.P."/>
            <person name="Cleave R."/>
            <person name="Magrath M.J.L."/>
            <person name="Mikheyev A.S."/>
        </authorList>
    </citation>
    <scope>NUCLEOTIDE SEQUENCE [LARGE SCALE GENOMIC DNA]</scope>
    <source>
        <strain evidence="2">Daus_M_001</strain>
        <tissue evidence="2">Leg muscle</tissue>
    </source>
</reference>
<accession>A0ABQ9I2R8</accession>
<dbReference type="EMBL" id="JARBHB010000003">
    <property type="protein sequence ID" value="KAJ8890560.1"/>
    <property type="molecule type" value="Genomic_DNA"/>
</dbReference>
<dbReference type="Proteomes" id="UP001159363">
    <property type="component" value="Chromosome 3"/>
</dbReference>
<evidence type="ECO:0000313" key="2">
    <source>
        <dbReference type="EMBL" id="KAJ8890560.1"/>
    </source>
</evidence>
<feature type="domain" description="Reverse transcriptase" evidence="1">
    <location>
        <begin position="35"/>
        <end position="126"/>
    </location>
</feature>
<proteinExistence type="predicted"/>
<dbReference type="InterPro" id="IPR000477">
    <property type="entry name" value="RT_dom"/>
</dbReference>
<gene>
    <name evidence="2" type="ORF">PR048_010069</name>
</gene>
<organism evidence="2 3">
    <name type="scientific">Dryococelus australis</name>
    <dbReference type="NCBI Taxonomy" id="614101"/>
    <lineage>
        <taxon>Eukaryota</taxon>
        <taxon>Metazoa</taxon>
        <taxon>Ecdysozoa</taxon>
        <taxon>Arthropoda</taxon>
        <taxon>Hexapoda</taxon>
        <taxon>Insecta</taxon>
        <taxon>Pterygota</taxon>
        <taxon>Neoptera</taxon>
        <taxon>Polyneoptera</taxon>
        <taxon>Phasmatodea</taxon>
        <taxon>Verophasmatodea</taxon>
        <taxon>Anareolatae</taxon>
        <taxon>Phasmatidae</taxon>
        <taxon>Eurycanthinae</taxon>
        <taxon>Dryococelus</taxon>
    </lineage>
</organism>
<dbReference type="PANTHER" id="PTHR36688">
    <property type="entry name" value="ENDO/EXONUCLEASE/PHOSPHATASE DOMAIN-CONTAINING PROTEIN"/>
    <property type="match status" value="1"/>
</dbReference>
<evidence type="ECO:0000313" key="3">
    <source>
        <dbReference type="Proteomes" id="UP001159363"/>
    </source>
</evidence>